<organism evidence="2 3">
    <name type="scientific">Parasponia andersonii</name>
    <name type="common">Sponia andersonii</name>
    <dbReference type="NCBI Taxonomy" id="3476"/>
    <lineage>
        <taxon>Eukaryota</taxon>
        <taxon>Viridiplantae</taxon>
        <taxon>Streptophyta</taxon>
        <taxon>Embryophyta</taxon>
        <taxon>Tracheophyta</taxon>
        <taxon>Spermatophyta</taxon>
        <taxon>Magnoliopsida</taxon>
        <taxon>eudicotyledons</taxon>
        <taxon>Gunneridae</taxon>
        <taxon>Pentapetalae</taxon>
        <taxon>rosids</taxon>
        <taxon>fabids</taxon>
        <taxon>Rosales</taxon>
        <taxon>Cannabaceae</taxon>
        <taxon>Parasponia</taxon>
    </lineage>
</organism>
<protein>
    <submittedName>
        <fullName evidence="2">Uncharacterized protein</fullName>
    </submittedName>
</protein>
<evidence type="ECO:0000313" key="2">
    <source>
        <dbReference type="EMBL" id="PON52363.1"/>
    </source>
</evidence>
<keyword evidence="3" id="KW-1185">Reference proteome</keyword>
<sequence>GPFVYDFVDRVKIAKARVALDREANKRYRNWKSRLHDTFKEKVGVSNLAAVKNSRPRNMTVRSSRLGGSMLISGYIPQCPLPMVPPRFRLQPTLPVQPPIKDGDHLIDNDDGDAEDDSDDDMDI</sequence>
<dbReference type="AlphaFoldDB" id="A0A2P5BUA7"/>
<evidence type="ECO:0000256" key="1">
    <source>
        <dbReference type="SAM" id="MobiDB-lite"/>
    </source>
</evidence>
<proteinExistence type="predicted"/>
<dbReference type="Proteomes" id="UP000237105">
    <property type="component" value="Unassembled WGS sequence"/>
</dbReference>
<feature type="compositionally biased region" description="Acidic residues" evidence="1">
    <location>
        <begin position="109"/>
        <end position="124"/>
    </location>
</feature>
<comment type="caution">
    <text evidence="2">The sequence shown here is derived from an EMBL/GenBank/DDBJ whole genome shotgun (WGS) entry which is preliminary data.</text>
</comment>
<reference evidence="3" key="1">
    <citation type="submission" date="2016-06" db="EMBL/GenBank/DDBJ databases">
        <title>Parallel loss of symbiosis genes in relatives of nitrogen-fixing non-legume Parasponia.</title>
        <authorList>
            <person name="Van Velzen R."/>
            <person name="Holmer R."/>
            <person name="Bu F."/>
            <person name="Rutten L."/>
            <person name="Van Zeijl A."/>
            <person name="Liu W."/>
            <person name="Santuari L."/>
            <person name="Cao Q."/>
            <person name="Sharma T."/>
            <person name="Shen D."/>
            <person name="Roswanjaya Y."/>
            <person name="Wardhani T."/>
            <person name="Kalhor M.S."/>
            <person name="Jansen J."/>
            <person name="Van den Hoogen J."/>
            <person name="Gungor B."/>
            <person name="Hartog M."/>
            <person name="Hontelez J."/>
            <person name="Verver J."/>
            <person name="Yang W.-C."/>
            <person name="Schijlen E."/>
            <person name="Repin R."/>
            <person name="Schilthuizen M."/>
            <person name="Schranz E."/>
            <person name="Heidstra R."/>
            <person name="Miyata K."/>
            <person name="Fedorova E."/>
            <person name="Kohlen W."/>
            <person name="Bisseling T."/>
            <person name="Smit S."/>
            <person name="Geurts R."/>
        </authorList>
    </citation>
    <scope>NUCLEOTIDE SEQUENCE [LARGE SCALE GENOMIC DNA]</scope>
    <source>
        <strain evidence="3">cv. WU1-14</strain>
    </source>
</reference>
<dbReference type="EMBL" id="JXTB01000221">
    <property type="protein sequence ID" value="PON52363.1"/>
    <property type="molecule type" value="Genomic_DNA"/>
</dbReference>
<name>A0A2P5BUA7_PARAD</name>
<accession>A0A2P5BUA7</accession>
<feature type="non-terminal residue" evidence="2">
    <location>
        <position position="1"/>
    </location>
</feature>
<gene>
    <name evidence="2" type="ORF">PanWU01x14_209990</name>
</gene>
<evidence type="ECO:0000313" key="3">
    <source>
        <dbReference type="Proteomes" id="UP000237105"/>
    </source>
</evidence>
<feature type="region of interest" description="Disordered" evidence="1">
    <location>
        <begin position="90"/>
        <end position="124"/>
    </location>
</feature>